<dbReference type="Gene3D" id="3.40.190.10">
    <property type="entry name" value="Periplasmic binding protein-like II"/>
    <property type="match status" value="2"/>
</dbReference>
<evidence type="ECO:0000313" key="1">
    <source>
        <dbReference type="EMBL" id="UZE96092.1"/>
    </source>
</evidence>
<evidence type="ECO:0000313" key="2">
    <source>
        <dbReference type="Proteomes" id="UP001163739"/>
    </source>
</evidence>
<accession>A0ABY6N253</accession>
<keyword evidence="2" id="KW-1185">Reference proteome</keyword>
<organism evidence="1 2">
    <name type="scientific">Alkalimarinus alittae</name>
    <dbReference type="NCBI Taxonomy" id="2961619"/>
    <lineage>
        <taxon>Bacteria</taxon>
        <taxon>Pseudomonadati</taxon>
        <taxon>Pseudomonadota</taxon>
        <taxon>Gammaproteobacteria</taxon>
        <taxon>Alteromonadales</taxon>
        <taxon>Alteromonadaceae</taxon>
        <taxon>Alkalimarinus</taxon>
    </lineage>
</organism>
<protein>
    <submittedName>
        <fullName evidence="1">Transporter substrate-binding domain-containing protein</fullName>
    </submittedName>
</protein>
<sequence>MTVFVAQAETVITVGGYEFPPFVSSGDIQQPNHGITIDLIEHLNQVQSEYTFKYFPTSSKRRYMDFSVGRYDLIMFENSGWGWAEQPVEASNVFMHGAEVYIAYNRPERDQQFFDDIASKRIVGMLGYHYGFANFNSDEDYLSEHFNVLLSTDHLRNIRLILTDRPELAEIAVVTQSFLNDYLAQNPKDREKLLISNKLDQEYLHRMLVRKGAAISVGGLNHLIDSLQTEGIIAKLEKKYGIKRNRLD</sequence>
<dbReference type="SUPFAM" id="SSF53850">
    <property type="entry name" value="Periplasmic binding protein-like II"/>
    <property type="match status" value="1"/>
</dbReference>
<dbReference type="RefSeq" id="WP_265047578.1">
    <property type="nucleotide sequence ID" value="NZ_CP100390.1"/>
</dbReference>
<reference evidence="1" key="1">
    <citation type="submission" date="2022-06" db="EMBL/GenBank/DDBJ databases">
        <title>Alkalimarinus sp. nov., isolated from gut of a Alitta virens.</title>
        <authorList>
            <person name="Yang A.I."/>
            <person name="Shin N.-R."/>
        </authorList>
    </citation>
    <scope>NUCLEOTIDE SEQUENCE</scope>
    <source>
        <strain evidence="1">A2M4</strain>
    </source>
</reference>
<gene>
    <name evidence="1" type="ORF">NKI27_18915</name>
</gene>
<name>A0ABY6N253_9ALTE</name>
<dbReference type="Proteomes" id="UP001163739">
    <property type="component" value="Chromosome"/>
</dbReference>
<proteinExistence type="predicted"/>
<dbReference type="EMBL" id="CP100390">
    <property type="protein sequence ID" value="UZE96092.1"/>
    <property type="molecule type" value="Genomic_DNA"/>
</dbReference>